<sequence>FRRLGIPSAMDRLVQAALVLVLEPIFEADFQPVSYGFRPKRRAQDAIAEIHALGSRNYHWVFEADITACFDELSHSAILDRVRRRIGDKRVLALVKSFLKAGIMSEAGQVTGTASGTPQGGIASPLLANIALSALDEHFCAKDDHGTRWRREKHRKDGGAYYRIVRYADDFAIMVCGTKAHADALWDEVADVLAPLGLRLSESKTRVVHLDEGFDFLGFRIQRRTKRGTTRKTVYTYPSKKALASIMGRVRALTNRSRHLTLEALLRQLNPVLRGWCTYFRHGVSKATFHYLDAYTWRRVTAWLRKRHLGITWKELYRRFLTGRPGNRPADNGIVMLDTMQVEVTRYRWRADNIPTPWTGIVAAMTAT</sequence>
<dbReference type="Pfam" id="PF00078">
    <property type="entry name" value="RVT_1"/>
    <property type="match status" value="1"/>
</dbReference>
<keyword evidence="2" id="KW-0695">RNA-directed DNA polymerase</keyword>
<dbReference type="NCBIfam" id="TIGR04416">
    <property type="entry name" value="group_II_RT_mat"/>
    <property type="match status" value="1"/>
</dbReference>
<gene>
    <name evidence="2" type="primary">ltrA</name>
    <name evidence="2" type="ORF">ACFQ07_25375</name>
</gene>
<dbReference type="PANTHER" id="PTHR34047">
    <property type="entry name" value="NUCLEAR INTRON MATURASE 1, MITOCHONDRIAL-RELATED"/>
    <property type="match status" value="1"/>
</dbReference>
<protein>
    <submittedName>
        <fullName evidence="2">Group II intron reverse transcriptase/maturase</fullName>
        <ecNumber evidence="2">2.7.7.49</ecNumber>
    </submittedName>
</protein>
<comment type="caution">
    <text evidence="2">The sequence shown here is derived from an EMBL/GenBank/DDBJ whole genome shotgun (WGS) entry which is preliminary data.</text>
</comment>
<evidence type="ECO:0000313" key="2">
    <source>
        <dbReference type="EMBL" id="MFD0855598.1"/>
    </source>
</evidence>
<evidence type="ECO:0000259" key="1">
    <source>
        <dbReference type="PROSITE" id="PS50878"/>
    </source>
</evidence>
<proteinExistence type="predicted"/>
<dbReference type="EC" id="2.7.7.49" evidence="2"/>
<dbReference type="Proteomes" id="UP001597083">
    <property type="component" value="Unassembled WGS sequence"/>
</dbReference>
<dbReference type="InterPro" id="IPR051083">
    <property type="entry name" value="GrpII_Intron_Splice-Mob/Def"/>
</dbReference>
<keyword evidence="3" id="KW-1185">Reference proteome</keyword>
<dbReference type="GO" id="GO:0003964">
    <property type="term" value="F:RNA-directed DNA polymerase activity"/>
    <property type="evidence" value="ECO:0007669"/>
    <property type="project" value="UniProtKB-KW"/>
</dbReference>
<evidence type="ECO:0000313" key="3">
    <source>
        <dbReference type="Proteomes" id="UP001597083"/>
    </source>
</evidence>
<reference evidence="3" key="1">
    <citation type="journal article" date="2019" name="Int. J. Syst. Evol. Microbiol.">
        <title>The Global Catalogue of Microorganisms (GCM) 10K type strain sequencing project: providing services to taxonomists for standard genome sequencing and annotation.</title>
        <authorList>
            <consortium name="The Broad Institute Genomics Platform"/>
            <consortium name="The Broad Institute Genome Sequencing Center for Infectious Disease"/>
            <person name="Wu L."/>
            <person name="Ma J."/>
        </authorList>
    </citation>
    <scope>NUCLEOTIDE SEQUENCE [LARGE SCALE GENOMIC DNA]</scope>
    <source>
        <strain evidence="3">JCM 31696</strain>
    </source>
</reference>
<organism evidence="2 3">
    <name type="scientific">Actinomadura adrarensis</name>
    <dbReference type="NCBI Taxonomy" id="1819600"/>
    <lineage>
        <taxon>Bacteria</taxon>
        <taxon>Bacillati</taxon>
        <taxon>Actinomycetota</taxon>
        <taxon>Actinomycetes</taxon>
        <taxon>Streptosporangiales</taxon>
        <taxon>Thermomonosporaceae</taxon>
        <taxon>Actinomadura</taxon>
    </lineage>
</organism>
<keyword evidence="2" id="KW-0808">Transferase</keyword>
<dbReference type="PANTHER" id="PTHR34047:SF8">
    <property type="entry name" value="PROTEIN YKFC"/>
    <property type="match status" value="1"/>
</dbReference>
<dbReference type="PROSITE" id="PS50878">
    <property type="entry name" value="RT_POL"/>
    <property type="match status" value="1"/>
</dbReference>
<accession>A0ABW3CM36</accession>
<dbReference type="InterPro" id="IPR013597">
    <property type="entry name" value="Mat_intron_G2"/>
</dbReference>
<keyword evidence="2" id="KW-0548">Nucleotidyltransferase</keyword>
<dbReference type="InterPro" id="IPR000477">
    <property type="entry name" value="RT_dom"/>
</dbReference>
<dbReference type="CDD" id="cd01651">
    <property type="entry name" value="RT_G2_intron"/>
    <property type="match status" value="1"/>
</dbReference>
<dbReference type="InterPro" id="IPR030931">
    <property type="entry name" value="Group_II_RT_mat"/>
</dbReference>
<feature type="domain" description="Reverse transcriptase" evidence="1">
    <location>
        <begin position="1"/>
        <end position="221"/>
    </location>
</feature>
<dbReference type="SUPFAM" id="SSF56672">
    <property type="entry name" value="DNA/RNA polymerases"/>
    <property type="match status" value="1"/>
</dbReference>
<feature type="non-terminal residue" evidence="2">
    <location>
        <position position="1"/>
    </location>
</feature>
<dbReference type="EMBL" id="JBHTIR010003680">
    <property type="protein sequence ID" value="MFD0855598.1"/>
    <property type="molecule type" value="Genomic_DNA"/>
</dbReference>
<name>A0ABW3CM36_9ACTN</name>
<dbReference type="Pfam" id="PF08388">
    <property type="entry name" value="GIIM"/>
    <property type="match status" value="1"/>
</dbReference>
<dbReference type="InterPro" id="IPR043502">
    <property type="entry name" value="DNA/RNA_pol_sf"/>
</dbReference>